<reference evidence="2" key="1">
    <citation type="journal article" date="2019" name="Int. J. Syst. Evol. Microbiol.">
        <title>The Global Catalogue of Microorganisms (GCM) 10K type strain sequencing project: providing services to taxonomists for standard genome sequencing and annotation.</title>
        <authorList>
            <consortium name="The Broad Institute Genomics Platform"/>
            <consortium name="The Broad Institute Genome Sequencing Center for Infectious Disease"/>
            <person name="Wu L."/>
            <person name="Ma J."/>
        </authorList>
    </citation>
    <scope>NUCLEOTIDE SEQUENCE [LARGE SCALE GENOMIC DNA]</scope>
    <source>
        <strain evidence="2">CGMCC 1.10992</strain>
    </source>
</reference>
<name>A0ABW4XN46_9GAMM</name>
<evidence type="ECO:0008006" key="3">
    <source>
        <dbReference type="Google" id="ProtNLM"/>
    </source>
</evidence>
<sequence length="309" mass="33818">MSYHVVIPDQLEWQKESMSLLYLSPEAESGYEVLLKALSAIRKSGALLCMLHVVEKESDWVRAVEPLTSSLAFAIEARSVEPSICAGIVIDASAKNSQQDLSVVSHLIAMSGLCLVTIYHNNRVGGSESLSVLSEFIGSPLAVISYLSDDTSKDSQTSVIPALLELEEEGELGLLSLFSSRSVVTSVPSSLERVKPVDTDTFSDLPRKEWTHKVLEVSDQTAQSKLPPVLLLALSDEDKAIEPERLSADLSVLVNRSSNRLKTKYLIINLAFESDDLPDELVGVCSQLIQAFERSHSAARSLNLQYKTL</sequence>
<dbReference type="RefSeq" id="WP_345340187.1">
    <property type="nucleotide sequence ID" value="NZ_BAABLI010000014.1"/>
</dbReference>
<comment type="caution">
    <text evidence="1">The sequence shown here is derived from an EMBL/GenBank/DDBJ whole genome shotgun (WGS) entry which is preliminary data.</text>
</comment>
<gene>
    <name evidence="1" type="ORF">ACFSJ3_07080</name>
</gene>
<keyword evidence="2" id="KW-1185">Reference proteome</keyword>
<proteinExistence type="predicted"/>
<organism evidence="1 2">
    <name type="scientific">Corallincola platygyrae</name>
    <dbReference type="NCBI Taxonomy" id="1193278"/>
    <lineage>
        <taxon>Bacteria</taxon>
        <taxon>Pseudomonadati</taxon>
        <taxon>Pseudomonadota</taxon>
        <taxon>Gammaproteobacteria</taxon>
        <taxon>Alteromonadales</taxon>
        <taxon>Psychromonadaceae</taxon>
        <taxon>Corallincola</taxon>
    </lineage>
</organism>
<protein>
    <recommendedName>
        <fullName evidence="3">UspA domain-containing protein</fullName>
    </recommendedName>
</protein>
<dbReference type="Proteomes" id="UP001597380">
    <property type="component" value="Unassembled WGS sequence"/>
</dbReference>
<evidence type="ECO:0000313" key="1">
    <source>
        <dbReference type="EMBL" id="MFD2095743.1"/>
    </source>
</evidence>
<evidence type="ECO:0000313" key="2">
    <source>
        <dbReference type="Proteomes" id="UP001597380"/>
    </source>
</evidence>
<accession>A0ABW4XN46</accession>
<dbReference type="EMBL" id="JBHUHT010000009">
    <property type="protein sequence ID" value="MFD2095743.1"/>
    <property type="molecule type" value="Genomic_DNA"/>
</dbReference>